<gene>
    <name evidence="4" type="ORF">M0G41_15340</name>
</gene>
<dbReference type="PANTHER" id="PTHR44103:SF1">
    <property type="entry name" value="PROPROTEIN CONVERTASE P"/>
    <property type="match status" value="1"/>
</dbReference>
<comment type="caution">
    <text evidence="4">The sequence shown here is derived from an EMBL/GenBank/DDBJ whole genome shotgun (WGS) entry which is preliminary data.</text>
</comment>
<keyword evidence="2" id="KW-0677">Repeat</keyword>
<dbReference type="PROSITE" id="PS51470">
    <property type="entry name" value="FG_GAP"/>
    <property type="match status" value="1"/>
</dbReference>
<protein>
    <submittedName>
        <fullName evidence="4">VCBS repeat-containing protein</fullName>
    </submittedName>
</protein>
<keyword evidence="3" id="KW-0325">Glycoprotein</keyword>
<keyword evidence="5" id="KW-1185">Reference proteome</keyword>
<evidence type="ECO:0000256" key="2">
    <source>
        <dbReference type="ARBA" id="ARBA00022737"/>
    </source>
</evidence>
<dbReference type="InterPro" id="IPR028994">
    <property type="entry name" value="Integrin_alpha_N"/>
</dbReference>
<dbReference type="InterPro" id="IPR013517">
    <property type="entry name" value="FG-GAP"/>
</dbReference>
<dbReference type="RefSeq" id="WP_248210785.1">
    <property type="nucleotide sequence ID" value="NZ_JALNMH010000013.1"/>
</dbReference>
<dbReference type="PANTHER" id="PTHR44103">
    <property type="entry name" value="PROPROTEIN CONVERTASE P"/>
    <property type="match status" value="1"/>
</dbReference>
<sequence length="941" mass="98237">MGRSTDAVAAAQATGLLASGGLRVGAAALADLDGDGDADLVIGADGNGDRFYRNDGSGGFHGSGIVLWPGIQRSESLRVGDIDGDGHADVVAARFGTNDLLYRNLGNGSFAAGEPISSDRDMTRALAVGDVDGDGDLDLAFGGEGINAAASATASRRVSKGNEGPVLRLYLNDGDGGFPASGTPVGTIGDTHGIFDLAFGDLDGDGDLDLVAARQQRNRVFLNDGSGQFDTGTPLGVETDQTLSIALGDVDGDGDLDIVAGNPSRLNRLYRNDGSAGFPAVGEALGAEVDATSGVALVDIDGDGDLDLLVANRGADDRLYLNDGDGLFPTVRSIGESEVFSEALLVGDLDRDGDADVFFGNRSAPSRVYFNDGFGGLASEHQVLLYGSREAFLRDIDAGLASAPYAIDRNPVEPFTSGQVELAGAEGSRLDFSTWPADFPDDNDIELALFGTENLDVRHLGGPIHALGFEFDDPSGGSTPSTFTLTALKGDVPVARLSFDTPRSPPPRDFIGLWSELPFDRIELRETSAANENEYIGAFYVSAMPPPPIERRRSILQDPGAAAGQAVGHALASSDGRLLVSAPPFPSAQVGGRNAFHVRGSDGRWRLEQGVPSAPGDARGRAVALAGEVAVLAEYSPPALGGAVPRVHYLRRGPAGWQVEQVFGTADDIGYISAVAVSEGRVFIGMPFDTEGDYRGSVQIFEFSGPPADTWELTTLRGIDDGLGGGGERFGTALAVQGDRLFVGATGSGLPGSGRVAVFLRRGPADWVQEPDVKGLPSQLFQDFGAALAVEGDLLIVGAPGFDRYEHDHRGAVYLFQRQPDGQWTSVDIIHALPGEFELGWRVTLASGRGLLGIRDDRSFGGAVGSARVVEPNLAGQWVTSRKLLAGNADFFASGLAAFAGGWAVGAPVKSFSRSSPLLDADAKGRVYLFSDTLLEASFED</sequence>
<organism evidence="4 5">
    <name type="scientific">Pseudomarimonas salicorniae</name>
    <dbReference type="NCBI Taxonomy" id="2933270"/>
    <lineage>
        <taxon>Bacteria</taxon>
        <taxon>Pseudomonadati</taxon>
        <taxon>Pseudomonadota</taxon>
        <taxon>Gammaproteobacteria</taxon>
        <taxon>Lysobacterales</taxon>
        <taxon>Lysobacteraceae</taxon>
        <taxon>Pseudomarimonas</taxon>
    </lineage>
</organism>
<proteinExistence type="predicted"/>
<dbReference type="Gene3D" id="2.130.10.130">
    <property type="entry name" value="Integrin alpha, N-terminal"/>
    <property type="match status" value="4"/>
</dbReference>
<evidence type="ECO:0000256" key="3">
    <source>
        <dbReference type="ARBA" id="ARBA00023180"/>
    </source>
</evidence>
<evidence type="ECO:0000313" key="5">
    <source>
        <dbReference type="Proteomes" id="UP001431449"/>
    </source>
</evidence>
<reference evidence="4" key="1">
    <citation type="submission" date="2022-04" db="EMBL/GenBank/DDBJ databases">
        <title>Lysobacter sp. CAU 1642 isolated from sea sand.</title>
        <authorList>
            <person name="Kim W."/>
        </authorList>
    </citation>
    <scope>NUCLEOTIDE SEQUENCE</scope>
    <source>
        <strain evidence="4">CAU 1642</strain>
    </source>
</reference>
<dbReference type="SUPFAM" id="SSF69318">
    <property type="entry name" value="Integrin alpha N-terminal domain"/>
    <property type="match status" value="2"/>
</dbReference>
<dbReference type="EMBL" id="JALNMH010000013">
    <property type="protein sequence ID" value="MCK7595043.1"/>
    <property type="molecule type" value="Genomic_DNA"/>
</dbReference>
<dbReference type="Pfam" id="PF13517">
    <property type="entry name" value="FG-GAP_3"/>
    <property type="match status" value="3"/>
</dbReference>
<keyword evidence="1" id="KW-0732">Signal</keyword>
<dbReference type="Proteomes" id="UP001431449">
    <property type="component" value="Unassembled WGS sequence"/>
</dbReference>
<name>A0ABT0GKH2_9GAMM</name>
<evidence type="ECO:0000256" key="1">
    <source>
        <dbReference type="ARBA" id="ARBA00022729"/>
    </source>
</evidence>
<accession>A0ABT0GKH2</accession>
<dbReference type="SMART" id="SM00191">
    <property type="entry name" value="Int_alpha"/>
    <property type="match status" value="4"/>
</dbReference>
<dbReference type="InterPro" id="IPR013519">
    <property type="entry name" value="Int_alpha_beta-p"/>
</dbReference>
<evidence type="ECO:0000313" key="4">
    <source>
        <dbReference type="EMBL" id="MCK7595043.1"/>
    </source>
</evidence>